<sequence>MDLPRPPCGCAAAVVRLAAADAHNKVFPS</sequence>
<dbReference type="AlphaFoldDB" id="B6SL95"/>
<reference evidence="1" key="1">
    <citation type="journal article" date="2009" name="Plant Mol. Biol.">
        <title>Insights into corn genes derived from large-scale cDNA sequencing.</title>
        <authorList>
            <person name="Alexandrov N.N."/>
            <person name="Brover V.V."/>
            <person name="Freidin S."/>
            <person name="Troukhan M.E."/>
            <person name="Tatarinova T.V."/>
            <person name="Zhang H."/>
            <person name="Swaller T.J."/>
            <person name="Lu Y.P."/>
            <person name="Bouck J."/>
            <person name="Flavell R.B."/>
            <person name="Feldmann K.A."/>
        </authorList>
    </citation>
    <scope>NUCLEOTIDE SEQUENCE</scope>
</reference>
<organism evidence="1">
    <name type="scientific">Zea mays</name>
    <name type="common">Maize</name>
    <dbReference type="NCBI Taxonomy" id="4577"/>
    <lineage>
        <taxon>Eukaryota</taxon>
        <taxon>Viridiplantae</taxon>
        <taxon>Streptophyta</taxon>
        <taxon>Embryophyta</taxon>
        <taxon>Tracheophyta</taxon>
        <taxon>Spermatophyta</taxon>
        <taxon>Magnoliopsida</taxon>
        <taxon>Liliopsida</taxon>
        <taxon>Poales</taxon>
        <taxon>Poaceae</taxon>
        <taxon>PACMAD clade</taxon>
        <taxon>Panicoideae</taxon>
        <taxon>Andropogonodae</taxon>
        <taxon>Andropogoneae</taxon>
        <taxon>Tripsacinae</taxon>
        <taxon>Zea</taxon>
    </lineage>
</organism>
<dbReference type="EMBL" id="EU953510">
    <property type="protein sequence ID" value="ACG25628.1"/>
    <property type="molecule type" value="mRNA"/>
</dbReference>
<name>B6SL95_MAIZE</name>
<accession>B6SL95</accession>
<proteinExistence type="evidence at transcript level"/>
<protein>
    <submittedName>
        <fullName evidence="1">Uncharacterized protein</fullName>
    </submittedName>
</protein>
<evidence type="ECO:0000313" key="1">
    <source>
        <dbReference type="EMBL" id="ACG25628.1"/>
    </source>
</evidence>